<organism evidence="7 8">
    <name type="scientific">Aristolochia fimbriata</name>
    <name type="common">White veined hardy Dutchman's pipe vine</name>
    <dbReference type="NCBI Taxonomy" id="158543"/>
    <lineage>
        <taxon>Eukaryota</taxon>
        <taxon>Viridiplantae</taxon>
        <taxon>Streptophyta</taxon>
        <taxon>Embryophyta</taxon>
        <taxon>Tracheophyta</taxon>
        <taxon>Spermatophyta</taxon>
        <taxon>Magnoliopsida</taxon>
        <taxon>Magnoliidae</taxon>
        <taxon>Piperales</taxon>
        <taxon>Aristolochiaceae</taxon>
        <taxon>Aristolochia</taxon>
    </lineage>
</organism>
<dbReference type="InterPro" id="IPR010658">
    <property type="entry name" value="Nodulin-like"/>
</dbReference>
<gene>
    <name evidence="7" type="ORF">H6P81_010178</name>
</gene>
<evidence type="ECO:0000256" key="3">
    <source>
        <dbReference type="ARBA" id="ARBA00022989"/>
    </source>
</evidence>
<proteinExistence type="predicted"/>
<sequence length="114" mass="12463">MTVDSSERPGDPRSPWLGLAAGLWLQIAAGGHYTFPLFSPSLKSVMGYDQQQLTFLGVANDIGENVGLLPGMVGDKFPPWVMFFTGAVACFLGYGVVWLAVTQTIQSMPYWLYI</sequence>
<keyword evidence="3 5" id="KW-1133">Transmembrane helix</keyword>
<keyword evidence="2 5" id="KW-0812">Transmembrane</keyword>
<evidence type="ECO:0000256" key="4">
    <source>
        <dbReference type="ARBA" id="ARBA00023136"/>
    </source>
</evidence>
<feature type="domain" description="Nodulin-like" evidence="6">
    <location>
        <begin position="15"/>
        <end position="112"/>
    </location>
</feature>
<reference evidence="7 8" key="1">
    <citation type="submission" date="2021-07" db="EMBL/GenBank/DDBJ databases">
        <title>The Aristolochia fimbriata genome: insights into angiosperm evolution, floral development and chemical biosynthesis.</title>
        <authorList>
            <person name="Jiao Y."/>
        </authorList>
    </citation>
    <scope>NUCLEOTIDE SEQUENCE [LARGE SCALE GENOMIC DNA]</scope>
    <source>
        <strain evidence="7">IBCAS-2021</strain>
        <tissue evidence="7">Leaf</tissue>
    </source>
</reference>
<name>A0AAV7ESH9_ARIFI</name>
<dbReference type="AlphaFoldDB" id="A0AAV7ESH9"/>
<comment type="caution">
    <text evidence="7">The sequence shown here is derived from an EMBL/GenBank/DDBJ whole genome shotgun (WGS) entry which is preliminary data.</text>
</comment>
<feature type="transmembrane region" description="Helical" evidence="5">
    <location>
        <begin position="16"/>
        <end position="35"/>
    </location>
</feature>
<dbReference type="Proteomes" id="UP000825729">
    <property type="component" value="Unassembled WGS sequence"/>
</dbReference>
<keyword evidence="4 5" id="KW-0472">Membrane</keyword>
<evidence type="ECO:0000256" key="1">
    <source>
        <dbReference type="ARBA" id="ARBA00004141"/>
    </source>
</evidence>
<dbReference type="GO" id="GO:0016020">
    <property type="term" value="C:membrane"/>
    <property type="evidence" value="ECO:0007669"/>
    <property type="project" value="UniProtKB-SubCell"/>
</dbReference>
<dbReference type="PANTHER" id="PTHR21576:SF154">
    <property type="entry name" value="OS04G0502800 PROTEIN"/>
    <property type="match status" value="1"/>
</dbReference>
<comment type="subcellular location">
    <subcellularLocation>
        <location evidence="1">Membrane</location>
        <topology evidence="1">Multi-pass membrane protein</topology>
    </subcellularLocation>
</comment>
<accession>A0AAV7ESH9</accession>
<evidence type="ECO:0000256" key="5">
    <source>
        <dbReference type="SAM" id="Phobius"/>
    </source>
</evidence>
<dbReference type="Pfam" id="PF06813">
    <property type="entry name" value="Nodulin-like"/>
    <property type="match status" value="1"/>
</dbReference>
<evidence type="ECO:0000259" key="6">
    <source>
        <dbReference type="Pfam" id="PF06813"/>
    </source>
</evidence>
<dbReference type="InterPro" id="IPR036259">
    <property type="entry name" value="MFS_trans_sf"/>
</dbReference>
<protein>
    <recommendedName>
        <fullName evidence="6">Nodulin-like domain-containing protein</fullName>
    </recommendedName>
</protein>
<dbReference type="SUPFAM" id="SSF103473">
    <property type="entry name" value="MFS general substrate transporter"/>
    <property type="match status" value="1"/>
</dbReference>
<evidence type="ECO:0000313" key="7">
    <source>
        <dbReference type="EMBL" id="KAG9450213.1"/>
    </source>
</evidence>
<keyword evidence="8" id="KW-1185">Reference proteome</keyword>
<evidence type="ECO:0000256" key="2">
    <source>
        <dbReference type="ARBA" id="ARBA00022692"/>
    </source>
</evidence>
<dbReference type="EMBL" id="JAINDJ010000004">
    <property type="protein sequence ID" value="KAG9450213.1"/>
    <property type="molecule type" value="Genomic_DNA"/>
</dbReference>
<feature type="transmembrane region" description="Helical" evidence="5">
    <location>
        <begin position="80"/>
        <end position="101"/>
    </location>
</feature>
<dbReference type="PANTHER" id="PTHR21576">
    <property type="entry name" value="UNCHARACTERIZED NODULIN-LIKE PROTEIN"/>
    <property type="match status" value="1"/>
</dbReference>
<evidence type="ECO:0000313" key="8">
    <source>
        <dbReference type="Proteomes" id="UP000825729"/>
    </source>
</evidence>